<protein>
    <submittedName>
        <fullName evidence="1">Uncharacterized protein</fullName>
    </submittedName>
</protein>
<sequence length="34" mass="4016">MMNLLYNIGLREMKKENIIENKGKDLGSDQRSYL</sequence>
<evidence type="ECO:0000313" key="1">
    <source>
        <dbReference type="EMBL" id="OTN92764.1"/>
    </source>
</evidence>
<gene>
    <name evidence="1" type="ORF">A5810_002649</name>
</gene>
<dbReference type="EMBL" id="NGKW01000006">
    <property type="protein sequence ID" value="OTN92764.1"/>
    <property type="molecule type" value="Genomic_DNA"/>
</dbReference>
<evidence type="ECO:0000313" key="2">
    <source>
        <dbReference type="Proteomes" id="UP000194885"/>
    </source>
</evidence>
<proteinExistence type="predicted"/>
<accession>A0A242BB88</accession>
<reference evidence="1 2" key="1">
    <citation type="submission" date="2017-05" db="EMBL/GenBank/DDBJ databases">
        <title>The Genome Sequence of Enterococcus faecium 7H8_DIV0219.</title>
        <authorList>
            <consortium name="The Broad Institute Genomics Platform"/>
            <consortium name="The Broad Institute Genomic Center for Infectious Diseases"/>
            <person name="Earl A."/>
            <person name="Manson A."/>
            <person name="Schwartman J."/>
            <person name="Gilmore M."/>
            <person name="Abouelleil A."/>
            <person name="Cao P."/>
            <person name="Chapman S."/>
            <person name="Cusick C."/>
            <person name="Shea T."/>
            <person name="Young S."/>
            <person name="Neafsey D."/>
            <person name="Nusbaum C."/>
            <person name="Birren B."/>
        </authorList>
    </citation>
    <scope>NUCLEOTIDE SEQUENCE [LARGE SCALE GENOMIC DNA]</scope>
    <source>
        <strain evidence="1 2">7H8_DIV0219</strain>
    </source>
</reference>
<organism evidence="1 2">
    <name type="scientific">Enterococcus faecium</name>
    <name type="common">Streptococcus faecium</name>
    <dbReference type="NCBI Taxonomy" id="1352"/>
    <lineage>
        <taxon>Bacteria</taxon>
        <taxon>Bacillati</taxon>
        <taxon>Bacillota</taxon>
        <taxon>Bacilli</taxon>
        <taxon>Lactobacillales</taxon>
        <taxon>Enterococcaceae</taxon>
        <taxon>Enterococcus</taxon>
    </lineage>
</organism>
<dbReference type="AlphaFoldDB" id="A0A242BB88"/>
<name>A0A242BB88_ENTFC</name>
<comment type="caution">
    <text evidence="1">The sequence shown here is derived from an EMBL/GenBank/DDBJ whole genome shotgun (WGS) entry which is preliminary data.</text>
</comment>
<dbReference type="Proteomes" id="UP000194885">
    <property type="component" value="Unassembled WGS sequence"/>
</dbReference>